<dbReference type="SUPFAM" id="SSF56112">
    <property type="entry name" value="Protein kinase-like (PK-like)"/>
    <property type="match status" value="1"/>
</dbReference>
<dbReference type="EC" id="2.7.1.67" evidence="2"/>
<dbReference type="InterPro" id="IPR000182">
    <property type="entry name" value="GNAT_dom"/>
</dbReference>
<dbReference type="Gene3D" id="1.10.1070.11">
    <property type="entry name" value="Phosphatidylinositol 3-/4-kinase, catalytic domain"/>
    <property type="match status" value="1"/>
</dbReference>
<dbReference type="GO" id="GO:0048015">
    <property type="term" value="P:phosphatidylinositol-mediated signaling"/>
    <property type="evidence" value="ECO:0007669"/>
    <property type="project" value="TreeGrafter"/>
</dbReference>
<dbReference type="OrthoDB" id="331973at2759"/>
<dbReference type="RefSeq" id="XP_026194514.1">
    <property type="nucleotide sequence ID" value="XM_026338729.1"/>
</dbReference>
<feature type="domain" description="PI3K/PI4K catalytic" evidence="6">
    <location>
        <begin position="452"/>
        <end position="717"/>
    </location>
</feature>
<dbReference type="GO" id="GO:0005737">
    <property type="term" value="C:cytoplasm"/>
    <property type="evidence" value="ECO:0007669"/>
    <property type="project" value="TreeGrafter"/>
</dbReference>
<dbReference type="InterPro" id="IPR000403">
    <property type="entry name" value="PI3/4_kinase_cat_dom"/>
</dbReference>
<dbReference type="InterPro" id="IPR057754">
    <property type="entry name" value="PI4-kinase_beta/PIK1_cat"/>
</dbReference>
<dbReference type="InterPro" id="IPR011009">
    <property type="entry name" value="Kinase-like_dom_sf"/>
</dbReference>
<feature type="compositionally biased region" description="Low complexity" evidence="5">
    <location>
        <begin position="158"/>
        <end position="189"/>
    </location>
</feature>
<dbReference type="FunFam" id="1.10.1070.11:FF:000016">
    <property type="entry name" value="PIK1p Phosphatidylinositol 4-kinase"/>
    <property type="match status" value="1"/>
</dbReference>
<dbReference type="PROSITE" id="PS51186">
    <property type="entry name" value="GNAT"/>
    <property type="match status" value="1"/>
</dbReference>
<protein>
    <recommendedName>
        <fullName evidence="2">1-phosphatidylinositol 4-kinase</fullName>
        <ecNumber evidence="2">2.7.1.67</ecNumber>
    </recommendedName>
</protein>
<feature type="region of interest" description="Disordered" evidence="5">
    <location>
        <begin position="241"/>
        <end position="265"/>
    </location>
</feature>
<dbReference type="GO" id="GO:0016020">
    <property type="term" value="C:membrane"/>
    <property type="evidence" value="ECO:0007669"/>
    <property type="project" value="TreeGrafter"/>
</dbReference>
<dbReference type="InterPro" id="IPR016181">
    <property type="entry name" value="Acyl_CoA_acyltransferase"/>
</dbReference>
<feature type="region of interest" description="Disordered" evidence="5">
    <location>
        <begin position="95"/>
        <end position="135"/>
    </location>
</feature>
<feature type="compositionally biased region" description="Low complexity" evidence="5">
    <location>
        <begin position="241"/>
        <end position="261"/>
    </location>
</feature>
<organism evidence="8 9">
    <name type="scientific">Cyclospora cayetanensis</name>
    <dbReference type="NCBI Taxonomy" id="88456"/>
    <lineage>
        <taxon>Eukaryota</taxon>
        <taxon>Sar</taxon>
        <taxon>Alveolata</taxon>
        <taxon>Apicomplexa</taxon>
        <taxon>Conoidasida</taxon>
        <taxon>Coccidia</taxon>
        <taxon>Eucoccidiorida</taxon>
        <taxon>Eimeriorina</taxon>
        <taxon>Eimeriidae</taxon>
        <taxon>Cyclospora</taxon>
    </lineage>
</organism>
<dbReference type="Gene3D" id="3.30.1010.10">
    <property type="entry name" value="Phosphatidylinositol 3-kinase Catalytic Subunit, Chain A, domain 4"/>
    <property type="match status" value="1"/>
</dbReference>
<keyword evidence="4" id="KW-0418">Kinase</keyword>
<comment type="catalytic activity">
    <reaction evidence="1">
        <text>a 1,2-diacyl-sn-glycero-3-phospho-(1D-myo-inositol) + ATP = a 1,2-diacyl-sn-glycero-3-phospho-(1D-myo-inositol 4-phosphate) + ADP + H(+)</text>
        <dbReference type="Rhea" id="RHEA:19877"/>
        <dbReference type="ChEBI" id="CHEBI:15378"/>
        <dbReference type="ChEBI" id="CHEBI:30616"/>
        <dbReference type="ChEBI" id="CHEBI:57880"/>
        <dbReference type="ChEBI" id="CHEBI:58178"/>
        <dbReference type="ChEBI" id="CHEBI:456216"/>
        <dbReference type="EC" id="2.7.1.67"/>
    </reaction>
</comment>
<evidence type="ECO:0000313" key="9">
    <source>
        <dbReference type="RefSeq" id="XP_026194514.1"/>
    </source>
</evidence>
<dbReference type="InterPro" id="IPR036940">
    <property type="entry name" value="PI3/4_kinase_cat_sf"/>
</dbReference>
<dbReference type="CDD" id="cd05168">
    <property type="entry name" value="PI4Kc_III_beta"/>
    <property type="match status" value="1"/>
</dbReference>
<dbReference type="PANTHER" id="PTHR10048:SF22">
    <property type="entry name" value="PHOSPHATIDYLINOSITOL 4-KINASE BETA"/>
    <property type="match status" value="1"/>
</dbReference>
<dbReference type="GO" id="GO:0004430">
    <property type="term" value="F:1-phosphatidylinositol 4-kinase activity"/>
    <property type="evidence" value="ECO:0007669"/>
    <property type="project" value="UniProtKB-EC"/>
</dbReference>
<name>A0A6P6S3U7_9EIME</name>
<accession>A0A6P6S3U7</accession>
<feature type="region of interest" description="Disordered" evidence="5">
    <location>
        <begin position="155"/>
        <end position="192"/>
    </location>
</feature>
<feature type="compositionally biased region" description="Low complexity" evidence="5">
    <location>
        <begin position="106"/>
        <end position="130"/>
    </location>
</feature>
<evidence type="ECO:0000313" key="8">
    <source>
        <dbReference type="Proteomes" id="UP000515125"/>
    </source>
</evidence>
<dbReference type="PROSITE" id="PS50290">
    <property type="entry name" value="PI3_4_KINASE_3"/>
    <property type="match status" value="1"/>
</dbReference>
<dbReference type="GO" id="GO:0046854">
    <property type="term" value="P:phosphatidylinositol phosphate biosynthetic process"/>
    <property type="evidence" value="ECO:0007669"/>
    <property type="project" value="InterPro"/>
</dbReference>
<dbReference type="InterPro" id="IPR015433">
    <property type="entry name" value="PI3/4_kinase"/>
</dbReference>
<keyword evidence="8" id="KW-1185">Reference proteome</keyword>
<evidence type="ECO:0000256" key="1">
    <source>
        <dbReference type="ARBA" id="ARBA00001686"/>
    </source>
</evidence>
<sequence>MDRRLPAAAEASVVVVATAASAHVPPADATAVTRREALHAAAAEATRGFSSAAVASAANAASEAEEDTREQSVDTDAGAAELEAAARAAVSLVAEEQGRRTAQLKSSSTSGSSSHSSHTGTSRTNSRSSSGVFKCTRMPATPAGAAPAAGYTCSDAEASSANSGSTGVGASSSSGLRRSSSNLNRSYSRSLEEAAQKMTQEVEMALVNSKPLAHAVYAHPSSERSSTASCMTSSSASSLCAQQQQQHKQQQQQHKQQQQQQAPQRHTDLFKRHTLLHLLWQQQQQQQITPQQLQRLSRAVCAADAAPAVSTSETLKHPDVATPEEDALGNPLSLTTLSPPNLCCGTCNRASSSTGSGKGCTDSCVAVELHQFVMKQRRCDYFNGLNHFVSLLIDASNILAAEPDRSIRPSLLYGLCENLNSWLLARRLFVAANGGDFSLAGLTVPLEQIGGELWVARRERLRRKSPYGKLRSWDIKCILVKGGDDLRQELLASQLVRQFKAIFEEARLPLWLRPYEILVTGSNSGIMECIPDTCSVDLLKKKHGVDSIATVFDTLFSDNPFEAKKNFIESHAAYSLVSYLLQVKDRHNGNLLLDAEGHVIHIDYGFLLSNSPGNINFETAPFKLTQEFLDVMDGETSDNYEYFRTLIIRGFLEARKHADRIILMVEMMLSATKMPCFSGGPEYTLSALKERFMLGLAEDACIERVVELIDISVNNFRTVHNMTLAASVEPPIRDQSFRPPPACFGLGQLTRHNVLMLKELNLATIPVVYGEEYYDYLIVHPTFCRLAYLGDVMVGGITCRVETNPDGVKQLYIMTLSVLKPYRRHGIGELPRIDSLTLPFNYHISSCLDSQNNALQCALQGARNHESKDCCARRFYEKRGFKSVSREENHYPDMEPPHAVYMQCQLPWAFKGAVPLVMPDFDATKHNLSQFKQPDHK</sequence>
<dbReference type="SMART" id="SM00146">
    <property type="entry name" value="PI3Kc"/>
    <property type="match status" value="1"/>
</dbReference>
<dbReference type="Gene3D" id="3.40.630.30">
    <property type="match status" value="1"/>
</dbReference>
<gene>
    <name evidence="9" type="primary">LOC34619462</name>
</gene>
<dbReference type="SUPFAM" id="SSF55729">
    <property type="entry name" value="Acyl-CoA N-acyltransferases (Nat)"/>
    <property type="match status" value="1"/>
</dbReference>
<dbReference type="PROSITE" id="PS00916">
    <property type="entry name" value="PI3_4_KINASE_2"/>
    <property type="match status" value="1"/>
</dbReference>
<dbReference type="GeneID" id="34619462"/>
<dbReference type="PROSITE" id="PS00915">
    <property type="entry name" value="PI3_4_KINASE_1"/>
    <property type="match status" value="1"/>
</dbReference>
<dbReference type="AlphaFoldDB" id="A0A6P6S3U7"/>
<keyword evidence="3" id="KW-0808">Transferase</keyword>
<evidence type="ECO:0000256" key="4">
    <source>
        <dbReference type="ARBA" id="ARBA00022777"/>
    </source>
</evidence>
<dbReference type="GO" id="GO:0016747">
    <property type="term" value="F:acyltransferase activity, transferring groups other than amino-acyl groups"/>
    <property type="evidence" value="ECO:0007669"/>
    <property type="project" value="InterPro"/>
</dbReference>
<dbReference type="InterPro" id="IPR018936">
    <property type="entry name" value="PI3/4_kinase_CS"/>
</dbReference>
<reference evidence="9" key="1">
    <citation type="submission" date="2025-08" db="UniProtKB">
        <authorList>
            <consortium name="RefSeq"/>
        </authorList>
    </citation>
    <scope>IDENTIFICATION</scope>
</reference>
<evidence type="ECO:0000256" key="5">
    <source>
        <dbReference type="SAM" id="MobiDB-lite"/>
    </source>
</evidence>
<evidence type="ECO:0000256" key="2">
    <source>
        <dbReference type="ARBA" id="ARBA00012169"/>
    </source>
</evidence>
<dbReference type="Pfam" id="PF00454">
    <property type="entry name" value="PI3_PI4_kinase"/>
    <property type="match status" value="1"/>
</dbReference>
<feature type="domain" description="N-acetyltransferase" evidence="7">
    <location>
        <begin position="744"/>
        <end position="907"/>
    </location>
</feature>
<proteinExistence type="predicted"/>
<evidence type="ECO:0000256" key="3">
    <source>
        <dbReference type="ARBA" id="ARBA00022679"/>
    </source>
</evidence>
<dbReference type="PANTHER" id="PTHR10048">
    <property type="entry name" value="PHOSPHATIDYLINOSITOL KINASE"/>
    <property type="match status" value="1"/>
</dbReference>
<dbReference type="Proteomes" id="UP000515125">
    <property type="component" value="Unplaced"/>
</dbReference>
<evidence type="ECO:0000259" key="6">
    <source>
        <dbReference type="PROSITE" id="PS50290"/>
    </source>
</evidence>
<dbReference type="CDD" id="cd04301">
    <property type="entry name" value="NAT_SF"/>
    <property type="match status" value="1"/>
</dbReference>
<evidence type="ECO:0000259" key="7">
    <source>
        <dbReference type="PROSITE" id="PS51186"/>
    </source>
</evidence>